<reference evidence="1 2" key="1">
    <citation type="submission" date="2019-05" db="EMBL/GenBank/DDBJ databases">
        <title>Mikania micrantha, genome provides insights into the molecular mechanism of rapid growth.</title>
        <authorList>
            <person name="Liu B."/>
        </authorList>
    </citation>
    <scope>NUCLEOTIDE SEQUENCE [LARGE SCALE GENOMIC DNA]</scope>
    <source>
        <strain evidence="1">NLD-2019</strain>
        <tissue evidence="1">Leaf</tissue>
    </source>
</reference>
<organism evidence="1 2">
    <name type="scientific">Mikania micrantha</name>
    <name type="common">bitter vine</name>
    <dbReference type="NCBI Taxonomy" id="192012"/>
    <lineage>
        <taxon>Eukaryota</taxon>
        <taxon>Viridiplantae</taxon>
        <taxon>Streptophyta</taxon>
        <taxon>Embryophyta</taxon>
        <taxon>Tracheophyta</taxon>
        <taxon>Spermatophyta</taxon>
        <taxon>Magnoliopsida</taxon>
        <taxon>eudicotyledons</taxon>
        <taxon>Gunneridae</taxon>
        <taxon>Pentapetalae</taxon>
        <taxon>asterids</taxon>
        <taxon>campanulids</taxon>
        <taxon>Asterales</taxon>
        <taxon>Asteraceae</taxon>
        <taxon>Asteroideae</taxon>
        <taxon>Heliantheae alliance</taxon>
        <taxon>Eupatorieae</taxon>
        <taxon>Mikania</taxon>
    </lineage>
</organism>
<accession>A0A5N6NVW1</accession>
<proteinExistence type="predicted"/>
<comment type="caution">
    <text evidence="1">The sequence shown here is derived from an EMBL/GenBank/DDBJ whole genome shotgun (WGS) entry which is preliminary data.</text>
</comment>
<evidence type="ECO:0000313" key="1">
    <source>
        <dbReference type="EMBL" id="KAD5507404.1"/>
    </source>
</evidence>
<protein>
    <submittedName>
        <fullName evidence="1">Uncharacterized protein</fullName>
    </submittedName>
</protein>
<dbReference type="EMBL" id="SZYD01000008">
    <property type="protein sequence ID" value="KAD5507404.1"/>
    <property type="molecule type" value="Genomic_DNA"/>
</dbReference>
<keyword evidence="2" id="KW-1185">Reference proteome</keyword>
<dbReference type="Proteomes" id="UP000326396">
    <property type="component" value="Linkage Group LG16"/>
</dbReference>
<evidence type="ECO:0000313" key="2">
    <source>
        <dbReference type="Proteomes" id="UP000326396"/>
    </source>
</evidence>
<name>A0A5N6NVW1_9ASTR</name>
<sequence>MKFQQRIAAVEDELVKDLEDKKQLIGELLGVDALHVESKNLRESLHVANDKVVASERRVAELGSEVDQCVGELREQRGDIKSYKIDISMLEELVRDLKMLLEGKQACMEEAQADALTARVEIARLSEENQRFQWEVVDVADMNQRLAADRAWLVTQGQGLFLEESPCYDPTTEAWMTKATLALGAADHSLLSCLENSPNFPVADLEALTAIVDPTTPGP</sequence>
<gene>
    <name evidence="1" type="ORF">E3N88_15107</name>
</gene>
<dbReference type="AlphaFoldDB" id="A0A5N6NVW1"/>